<dbReference type="Proteomes" id="UP000185479">
    <property type="component" value="Chromosome"/>
</dbReference>
<evidence type="ECO:0000313" key="1">
    <source>
        <dbReference type="EMBL" id="APT86084.1"/>
    </source>
</evidence>
<dbReference type="EMBL" id="CP009246">
    <property type="protein sequence ID" value="APT86084.1"/>
    <property type="molecule type" value="Genomic_DNA"/>
</dbReference>
<proteinExistence type="predicted"/>
<organism evidence="1 2">
    <name type="scientific">Corynebacterium flavescens</name>
    <dbReference type="NCBI Taxonomy" id="28028"/>
    <lineage>
        <taxon>Bacteria</taxon>
        <taxon>Bacillati</taxon>
        <taxon>Actinomycetota</taxon>
        <taxon>Actinomycetes</taxon>
        <taxon>Mycobacteriales</taxon>
        <taxon>Corynebacteriaceae</taxon>
        <taxon>Corynebacterium</taxon>
    </lineage>
</organism>
<gene>
    <name evidence="1" type="ORF">CFLV_02010</name>
</gene>
<protein>
    <submittedName>
        <fullName evidence="1">Uncharacterized protein</fullName>
    </submittedName>
</protein>
<sequence>MCTADDRDKPFVGAGAFYKLRAGGNSPTGGAHHHVIALPAHNRAVVLQFEDCHGGHASTRGWACFAEHAGDKTLTRMLLVDGSEGICHIQPIAGHGQGSQPIGVLAQHRALAIRAGNT</sequence>
<dbReference type="AlphaFoldDB" id="A0A1L7CJP3"/>
<keyword evidence="2" id="KW-1185">Reference proteome</keyword>
<evidence type="ECO:0000313" key="2">
    <source>
        <dbReference type="Proteomes" id="UP000185479"/>
    </source>
</evidence>
<dbReference type="KEGG" id="cfc:CFLV_02010"/>
<accession>A0A1L7CJP3</accession>
<name>A0A1L7CJP3_CORFL</name>
<reference evidence="1 2" key="1">
    <citation type="submission" date="2014-08" db="EMBL/GenBank/DDBJ databases">
        <title>Complete genome sequence of Corynebacterium flavescens OJ8(T)(=DSM 20296(T)), isolated from cheese.</title>
        <authorList>
            <person name="Ruckert C."/>
            <person name="Albersmeier A."/>
            <person name="Winkler A."/>
            <person name="Kalinowski J."/>
        </authorList>
    </citation>
    <scope>NUCLEOTIDE SEQUENCE [LARGE SCALE GENOMIC DNA]</scope>
    <source>
        <strain evidence="1 2">OJ8</strain>
    </source>
</reference>